<dbReference type="RefSeq" id="WP_089001631.1">
    <property type="nucleotide sequence ID" value="NZ_LT607733.1"/>
</dbReference>
<dbReference type="PROSITE" id="PS51257">
    <property type="entry name" value="PROKAR_LIPOPROTEIN"/>
    <property type="match status" value="1"/>
</dbReference>
<evidence type="ECO:0000313" key="2">
    <source>
        <dbReference type="EMBL" id="SCG17959.1"/>
    </source>
</evidence>
<dbReference type="Pfam" id="PF13416">
    <property type="entry name" value="SBP_bac_8"/>
    <property type="match status" value="1"/>
</dbReference>
<sequence>MRRSLTHWARVAAVGAVSLVMVAACSGNSGGGGDSRAGGPVTLKINFWGDFGLDELKAKYEDANPNVKISLNTGEYNAQHEDLQKKLVAGSGAPDIAAVDEGFVVQFRGQADKFVNLLDKGAGTYEQKYLPWKWKQTLTPDGKAQIGLGTDVGGLAMCYRTDLFAAAGLPTARDQVSALWPTWERFIEVGQQYTARSGKKFIDSGTNVFNPVLGQQPVGFYDESETLKMDGGPKVAFDVAARTIAADLSANLTAFSPEWNSGFVKGNFAVLACPAWMQGHIKNTAPGTSGKWDVAAIPGGGGNWGGSFLTIPKQGRNVDEAYKFVEWLIQPEQQVEIFKKVGNLPSQPALYQDPAIRDFTNPFFNDAPVGQIFSKTAENLTPQYLGRRNGPTRVAVENVLNRLATGNLKGKPDQAWTEAVKEAEKAAKS</sequence>
<dbReference type="PANTHER" id="PTHR43649">
    <property type="entry name" value="ARABINOSE-BINDING PROTEIN-RELATED"/>
    <property type="match status" value="1"/>
</dbReference>
<feature type="signal peptide" evidence="1">
    <location>
        <begin position="1"/>
        <end position="23"/>
    </location>
</feature>
<gene>
    <name evidence="2" type="ORF">GA0070610_4285</name>
</gene>
<dbReference type="Proteomes" id="UP000198251">
    <property type="component" value="Chromosome I"/>
</dbReference>
<protein>
    <submittedName>
        <fullName evidence="2">Cellobiose transport system substrate-binding protein</fullName>
    </submittedName>
</protein>
<accession>A0A1C5GDW5</accession>
<proteinExistence type="predicted"/>
<organism evidence="2 3">
    <name type="scientific">Micromonospora echinofusca</name>
    <dbReference type="NCBI Taxonomy" id="47858"/>
    <lineage>
        <taxon>Bacteria</taxon>
        <taxon>Bacillati</taxon>
        <taxon>Actinomycetota</taxon>
        <taxon>Actinomycetes</taxon>
        <taxon>Micromonosporales</taxon>
        <taxon>Micromonosporaceae</taxon>
        <taxon>Micromonospora</taxon>
    </lineage>
</organism>
<dbReference type="PANTHER" id="PTHR43649:SF32">
    <property type="entry name" value="SUGAR BINDING SECRETED PROTEIN"/>
    <property type="match status" value="1"/>
</dbReference>
<keyword evidence="1" id="KW-0732">Signal</keyword>
<dbReference type="AlphaFoldDB" id="A0A1C5GDW5"/>
<dbReference type="SUPFAM" id="SSF53850">
    <property type="entry name" value="Periplasmic binding protein-like II"/>
    <property type="match status" value="1"/>
</dbReference>
<dbReference type="InterPro" id="IPR050490">
    <property type="entry name" value="Bact_solute-bd_prot1"/>
</dbReference>
<feature type="chain" id="PRO_5038828155" evidence="1">
    <location>
        <begin position="24"/>
        <end position="429"/>
    </location>
</feature>
<name>A0A1C5GDW5_MICEH</name>
<dbReference type="EMBL" id="LT607733">
    <property type="protein sequence ID" value="SCG17959.1"/>
    <property type="molecule type" value="Genomic_DNA"/>
</dbReference>
<dbReference type="Gene3D" id="3.40.190.10">
    <property type="entry name" value="Periplasmic binding protein-like II"/>
    <property type="match status" value="1"/>
</dbReference>
<dbReference type="GeneID" id="95803996"/>
<reference evidence="2 3" key="1">
    <citation type="submission" date="2016-06" db="EMBL/GenBank/DDBJ databases">
        <authorList>
            <person name="Kjaerup R.B."/>
            <person name="Dalgaard T.S."/>
            <person name="Juul-Madsen H.R."/>
        </authorList>
    </citation>
    <scope>NUCLEOTIDE SEQUENCE [LARGE SCALE GENOMIC DNA]</scope>
    <source>
        <strain evidence="2 3">DSM 43913</strain>
    </source>
</reference>
<evidence type="ECO:0000313" key="3">
    <source>
        <dbReference type="Proteomes" id="UP000198251"/>
    </source>
</evidence>
<dbReference type="InterPro" id="IPR006059">
    <property type="entry name" value="SBP"/>
</dbReference>
<keyword evidence="3" id="KW-1185">Reference proteome</keyword>
<evidence type="ECO:0000256" key="1">
    <source>
        <dbReference type="SAM" id="SignalP"/>
    </source>
</evidence>